<dbReference type="PANTHER" id="PTHR43546">
    <property type="entry name" value="UPF0173 METAL-DEPENDENT HYDROLASE MJ1163-RELATED"/>
    <property type="match status" value="1"/>
</dbReference>
<dbReference type="RefSeq" id="WP_078672188.1">
    <property type="nucleotide sequence ID" value="NZ_FUWZ01000005.1"/>
</dbReference>
<reference evidence="4" key="1">
    <citation type="submission" date="2017-02" db="EMBL/GenBank/DDBJ databases">
        <authorList>
            <person name="Varghese N."/>
            <person name="Submissions S."/>
        </authorList>
    </citation>
    <scope>NUCLEOTIDE SEQUENCE [LARGE SCALE GENOMIC DNA]</scope>
    <source>
        <strain evidence="4">DSM 22224</strain>
    </source>
</reference>
<dbReference type="EMBL" id="FUWZ01000005">
    <property type="protein sequence ID" value="SKA41262.1"/>
    <property type="molecule type" value="Genomic_DNA"/>
</dbReference>
<sequence length="244" mass="26918">MHIHFLRHATVVIAWGTHKILVDPMLSHKDALDTVPNAANTRRNPLIDLPLSHTELAALLDTIDAVIVTHLHRDHWDVAAQQLVPKHLPLFCQPEDVEKLTAQGFTQLIPVHDTTTWEGIRISRTGGQHGTGDIGKLMAPVSGFVLEEGADRLYIAGDTIWCDEVKATLDQYQPTDTIVNAGAAQFLTGDPITMTAEDVLQVLQHPANTRVTAVHMEAINHCYLTKEKLKATIGDSFGDRLFIP</sequence>
<dbReference type="STRING" id="634771.SAMN04488128_105388"/>
<dbReference type="Gene3D" id="3.60.15.10">
    <property type="entry name" value="Ribonuclease Z/Hydroxyacylglutathione hydrolase-like"/>
    <property type="match status" value="1"/>
</dbReference>
<dbReference type="Proteomes" id="UP000190367">
    <property type="component" value="Unassembled WGS sequence"/>
</dbReference>
<dbReference type="AlphaFoldDB" id="A0A1T4TLC2"/>
<organism evidence="3 4">
    <name type="scientific">Chitinophaga eiseniae</name>
    <dbReference type="NCBI Taxonomy" id="634771"/>
    <lineage>
        <taxon>Bacteria</taxon>
        <taxon>Pseudomonadati</taxon>
        <taxon>Bacteroidota</taxon>
        <taxon>Chitinophagia</taxon>
        <taxon>Chitinophagales</taxon>
        <taxon>Chitinophagaceae</taxon>
        <taxon>Chitinophaga</taxon>
    </lineage>
</organism>
<dbReference type="Pfam" id="PF12706">
    <property type="entry name" value="Lactamase_B_2"/>
    <property type="match status" value="1"/>
</dbReference>
<dbReference type="InterPro" id="IPR036866">
    <property type="entry name" value="RibonucZ/Hydroxyglut_hydro"/>
</dbReference>
<dbReference type="SUPFAM" id="SSF56281">
    <property type="entry name" value="Metallo-hydrolase/oxidoreductase"/>
    <property type="match status" value="1"/>
</dbReference>
<accession>A0A1T4TLC2</accession>
<feature type="domain" description="Metallo-beta-lactamase" evidence="2">
    <location>
        <begin position="18"/>
        <end position="216"/>
    </location>
</feature>
<keyword evidence="1" id="KW-0378">Hydrolase</keyword>
<evidence type="ECO:0000259" key="2">
    <source>
        <dbReference type="Pfam" id="PF12706"/>
    </source>
</evidence>
<proteinExistence type="predicted"/>
<evidence type="ECO:0000313" key="4">
    <source>
        <dbReference type="Proteomes" id="UP000190367"/>
    </source>
</evidence>
<evidence type="ECO:0000313" key="3">
    <source>
        <dbReference type="EMBL" id="SKA41262.1"/>
    </source>
</evidence>
<name>A0A1T4TLC2_9BACT</name>
<dbReference type="PANTHER" id="PTHR43546:SF9">
    <property type="entry name" value="L-ASCORBATE-6-PHOSPHATE LACTONASE ULAG-RELATED"/>
    <property type="match status" value="1"/>
</dbReference>
<dbReference type="OrthoDB" id="9805728at2"/>
<dbReference type="GO" id="GO:0016787">
    <property type="term" value="F:hydrolase activity"/>
    <property type="evidence" value="ECO:0007669"/>
    <property type="project" value="UniProtKB-KW"/>
</dbReference>
<gene>
    <name evidence="3" type="ORF">SAMN04488128_105388</name>
</gene>
<protein>
    <submittedName>
        <fullName evidence="3">Beta-lactamase superfamily domain-containing protein</fullName>
    </submittedName>
</protein>
<dbReference type="InterPro" id="IPR050114">
    <property type="entry name" value="UPF0173_UPF0282_UlaG_hydrolase"/>
</dbReference>
<evidence type="ECO:0000256" key="1">
    <source>
        <dbReference type="ARBA" id="ARBA00022801"/>
    </source>
</evidence>
<dbReference type="InterPro" id="IPR001279">
    <property type="entry name" value="Metallo-B-lactamas"/>
</dbReference>
<keyword evidence="4" id="KW-1185">Reference proteome</keyword>